<dbReference type="EMBL" id="WPIK01000004">
    <property type="protein sequence ID" value="MVN20916.1"/>
    <property type="molecule type" value="Genomic_DNA"/>
</dbReference>
<dbReference type="NCBIfam" id="TIGR00067">
    <property type="entry name" value="glut_race"/>
    <property type="match status" value="1"/>
</dbReference>
<evidence type="ECO:0000256" key="3">
    <source>
        <dbReference type="ARBA" id="ARBA00022960"/>
    </source>
</evidence>
<sequence>MPANQPIGVFDSGIGGLTVASAINKLMPKEALVYFGDTAHLPYGDKSAEAIKYYSLKIAKFLIDEGCKAIVIACNTASSLAYHDLKLFLGNQIPIYSVIDPVVEYMTTTDHYQNIGVIATRATIKSDIYAQKIRQKKSDIQVHSLATPLLVPMIEEGFFNDQISSTLIHTYLSDPKLQDIDSLILGCTHYPLIRNEIAAYYQPQIDIIDNTEIVARHLQKELERMDLLNKGEDTTHRFYVSDYTDSFEKSTQLFFGQQIHLNLRQIWD</sequence>
<dbReference type="RefSeq" id="WP_157564832.1">
    <property type="nucleotide sequence ID" value="NZ_WPIK01000004.1"/>
</dbReference>
<feature type="active site" description="Proton donor/acceptor" evidence="7">
    <location>
        <position position="74"/>
    </location>
</feature>
<dbReference type="AlphaFoldDB" id="A0A7K1SUB5"/>
<evidence type="ECO:0000313" key="9">
    <source>
        <dbReference type="Proteomes" id="UP000462014"/>
    </source>
</evidence>
<feature type="active site" description="Proton donor/acceptor" evidence="7">
    <location>
        <position position="187"/>
    </location>
</feature>
<evidence type="ECO:0000256" key="4">
    <source>
        <dbReference type="ARBA" id="ARBA00022984"/>
    </source>
</evidence>
<dbReference type="GO" id="GO:0008360">
    <property type="term" value="P:regulation of cell shape"/>
    <property type="evidence" value="ECO:0007669"/>
    <property type="project" value="UniProtKB-KW"/>
</dbReference>
<comment type="function">
    <text evidence="7">Provides the (R)-glutamate required for cell wall biosynthesis.</text>
</comment>
<feature type="binding site" evidence="7">
    <location>
        <begin position="188"/>
        <end position="189"/>
    </location>
    <ligand>
        <name>substrate</name>
    </ligand>
</feature>
<dbReference type="SUPFAM" id="SSF53681">
    <property type="entry name" value="Aspartate/glutamate racemase"/>
    <property type="match status" value="2"/>
</dbReference>
<dbReference type="UniPathway" id="UPA00219"/>
<dbReference type="InterPro" id="IPR004391">
    <property type="entry name" value="Glu_race"/>
</dbReference>
<evidence type="ECO:0000256" key="2">
    <source>
        <dbReference type="ARBA" id="ARBA00013090"/>
    </source>
</evidence>
<dbReference type="GO" id="GO:0071555">
    <property type="term" value="P:cell wall organization"/>
    <property type="evidence" value="ECO:0007669"/>
    <property type="project" value="UniProtKB-KW"/>
</dbReference>
<keyword evidence="5 7" id="KW-0413">Isomerase</keyword>
<dbReference type="InterPro" id="IPR015942">
    <property type="entry name" value="Asp/Glu/hydantoin_racemase"/>
</dbReference>
<gene>
    <name evidence="7" type="primary">murI</name>
    <name evidence="8" type="ORF">GO621_05125</name>
</gene>
<feature type="binding site" evidence="7">
    <location>
        <begin position="43"/>
        <end position="44"/>
    </location>
    <ligand>
        <name>substrate</name>
    </ligand>
</feature>
<keyword evidence="3 7" id="KW-0133">Cell shape</keyword>
<dbReference type="GO" id="GO:0008881">
    <property type="term" value="F:glutamate racemase activity"/>
    <property type="evidence" value="ECO:0007669"/>
    <property type="project" value="UniProtKB-UniRule"/>
</dbReference>
<dbReference type="InterPro" id="IPR033134">
    <property type="entry name" value="Asp/Glu_racemase_AS_2"/>
</dbReference>
<feature type="binding site" evidence="7">
    <location>
        <begin position="11"/>
        <end position="12"/>
    </location>
    <ligand>
        <name>substrate</name>
    </ligand>
</feature>
<protein>
    <recommendedName>
        <fullName evidence="2 7">Glutamate racemase</fullName>
        <ecNumber evidence="2 7">5.1.1.3</ecNumber>
    </recommendedName>
</protein>
<dbReference type="Proteomes" id="UP000462014">
    <property type="component" value="Unassembled WGS sequence"/>
</dbReference>
<reference evidence="8 9" key="1">
    <citation type="submission" date="2019-12" db="EMBL/GenBank/DDBJ databases">
        <title>Mucilaginibacter sp. HMF7410 genome sequencing and assembly.</title>
        <authorList>
            <person name="Kang H."/>
            <person name="Cha I."/>
            <person name="Kim H."/>
            <person name="Joh K."/>
        </authorList>
    </citation>
    <scope>NUCLEOTIDE SEQUENCE [LARGE SCALE GENOMIC DNA]</scope>
    <source>
        <strain evidence="8 9">HMF7410</strain>
    </source>
</reference>
<dbReference type="InterPro" id="IPR001920">
    <property type="entry name" value="Asp/Glu_race"/>
</dbReference>
<dbReference type="FunFam" id="3.40.50.1860:FF:000001">
    <property type="entry name" value="Glutamate racemase"/>
    <property type="match status" value="1"/>
</dbReference>
<name>A0A7K1SUB5_9SPHI</name>
<evidence type="ECO:0000256" key="7">
    <source>
        <dbReference type="HAMAP-Rule" id="MF_00258"/>
    </source>
</evidence>
<proteinExistence type="inferred from homology"/>
<comment type="similarity">
    <text evidence="7">Belongs to the aspartate/glutamate racemases family.</text>
</comment>
<evidence type="ECO:0000256" key="5">
    <source>
        <dbReference type="ARBA" id="ARBA00023235"/>
    </source>
</evidence>
<dbReference type="PANTHER" id="PTHR21198">
    <property type="entry name" value="GLUTAMATE RACEMASE"/>
    <property type="match status" value="1"/>
</dbReference>
<evidence type="ECO:0000313" key="8">
    <source>
        <dbReference type="EMBL" id="MVN20916.1"/>
    </source>
</evidence>
<dbReference type="Gene3D" id="3.40.50.1860">
    <property type="match status" value="2"/>
</dbReference>
<evidence type="ECO:0000256" key="6">
    <source>
        <dbReference type="ARBA" id="ARBA00023316"/>
    </source>
</evidence>
<comment type="caution">
    <text evidence="8">The sequence shown here is derived from an EMBL/GenBank/DDBJ whole genome shotgun (WGS) entry which is preliminary data.</text>
</comment>
<evidence type="ECO:0000256" key="1">
    <source>
        <dbReference type="ARBA" id="ARBA00001602"/>
    </source>
</evidence>
<organism evidence="8 9">
    <name type="scientific">Mucilaginibacter arboris</name>
    <dbReference type="NCBI Taxonomy" id="2682090"/>
    <lineage>
        <taxon>Bacteria</taxon>
        <taxon>Pseudomonadati</taxon>
        <taxon>Bacteroidota</taxon>
        <taxon>Sphingobacteriia</taxon>
        <taxon>Sphingobacteriales</taxon>
        <taxon>Sphingobacteriaceae</taxon>
        <taxon>Mucilaginibacter</taxon>
    </lineage>
</organism>
<feature type="binding site" evidence="7">
    <location>
        <begin position="75"/>
        <end position="76"/>
    </location>
    <ligand>
        <name>substrate</name>
    </ligand>
</feature>
<comment type="pathway">
    <text evidence="7">Cell wall biogenesis; peptidoglycan biosynthesis.</text>
</comment>
<keyword evidence="4 7" id="KW-0573">Peptidoglycan synthesis</keyword>
<dbReference type="PROSITE" id="PS00923">
    <property type="entry name" value="ASP_GLU_RACEMASE_1"/>
    <property type="match status" value="1"/>
</dbReference>
<dbReference type="Pfam" id="PF01177">
    <property type="entry name" value="Asp_Glu_race"/>
    <property type="match status" value="1"/>
</dbReference>
<dbReference type="PANTHER" id="PTHR21198:SF3">
    <property type="entry name" value="GLUTAMATE RACEMASE"/>
    <property type="match status" value="1"/>
</dbReference>
<keyword evidence="6 7" id="KW-0961">Cell wall biogenesis/degradation</keyword>
<dbReference type="InterPro" id="IPR018187">
    <property type="entry name" value="Asp/Glu_racemase_AS_1"/>
</dbReference>
<comment type="catalytic activity">
    <reaction evidence="1 7">
        <text>L-glutamate = D-glutamate</text>
        <dbReference type="Rhea" id="RHEA:12813"/>
        <dbReference type="ChEBI" id="CHEBI:29985"/>
        <dbReference type="ChEBI" id="CHEBI:29986"/>
        <dbReference type="EC" id="5.1.1.3"/>
    </reaction>
</comment>
<dbReference type="GO" id="GO:0009252">
    <property type="term" value="P:peptidoglycan biosynthetic process"/>
    <property type="evidence" value="ECO:0007669"/>
    <property type="project" value="UniProtKB-UniRule"/>
</dbReference>
<dbReference type="EC" id="5.1.1.3" evidence="2 7"/>
<dbReference type="PROSITE" id="PS00924">
    <property type="entry name" value="ASP_GLU_RACEMASE_2"/>
    <property type="match status" value="1"/>
</dbReference>
<accession>A0A7K1SUB5</accession>
<keyword evidence="9" id="KW-1185">Reference proteome</keyword>
<dbReference type="HAMAP" id="MF_00258">
    <property type="entry name" value="Glu_racemase"/>
    <property type="match status" value="1"/>
</dbReference>